<feature type="domain" description="Glucose-methanol-choline oxidoreductase N-terminal" evidence="7">
    <location>
        <begin position="334"/>
        <end position="348"/>
    </location>
</feature>
<evidence type="ECO:0000313" key="9">
    <source>
        <dbReference type="Proteomes" id="UP001383192"/>
    </source>
</evidence>
<dbReference type="GO" id="GO:0050660">
    <property type="term" value="F:flavin adenine dinucleotide binding"/>
    <property type="evidence" value="ECO:0007669"/>
    <property type="project" value="InterPro"/>
</dbReference>
<dbReference type="InterPro" id="IPR012132">
    <property type="entry name" value="GMC_OxRdtase"/>
</dbReference>
<keyword evidence="4 5" id="KW-0274">FAD</keyword>
<dbReference type="PROSITE" id="PS00624">
    <property type="entry name" value="GMC_OXRED_2"/>
    <property type="match status" value="1"/>
</dbReference>
<dbReference type="SUPFAM" id="SSF54373">
    <property type="entry name" value="FAD-linked reductases, C-terminal domain"/>
    <property type="match status" value="1"/>
</dbReference>
<dbReference type="GO" id="GO:0016614">
    <property type="term" value="F:oxidoreductase activity, acting on CH-OH group of donors"/>
    <property type="evidence" value="ECO:0007669"/>
    <property type="project" value="InterPro"/>
</dbReference>
<dbReference type="InterPro" id="IPR007867">
    <property type="entry name" value="GMC_OxRtase_C"/>
</dbReference>
<dbReference type="PANTHER" id="PTHR11552:SF147">
    <property type="entry name" value="CHOLINE DEHYDROGENASE, MITOCHONDRIAL"/>
    <property type="match status" value="1"/>
</dbReference>
<dbReference type="AlphaFoldDB" id="A0AAW0DVG8"/>
<dbReference type="PANTHER" id="PTHR11552">
    <property type="entry name" value="GLUCOSE-METHANOL-CHOLINE GMC OXIDOREDUCTASE"/>
    <property type="match status" value="1"/>
</dbReference>
<comment type="cofactor">
    <cofactor evidence="1 5">
        <name>FAD</name>
        <dbReference type="ChEBI" id="CHEBI:57692"/>
    </cofactor>
</comment>
<keyword evidence="9" id="KW-1185">Reference proteome</keyword>
<evidence type="ECO:0000256" key="6">
    <source>
        <dbReference type="SAM" id="MobiDB-lite"/>
    </source>
</evidence>
<comment type="similarity">
    <text evidence="2">Belongs to the GMC oxidoreductase family.</text>
</comment>
<evidence type="ECO:0000256" key="2">
    <source>
        <dbReference type="ARBA" id="ARBA00010790"/>
    </source>
</evidence>
<dbReference type="PIRSF" id="PIRSF000137">
    <property type="entry name" value="Alcohol_oxidase"/>
    <property type="match status" value="1"/>
</dbReference>
<evidence type="ECO:0000259" key="7">
    <source>
        <dbReference type="PROSITE" id="PS00624"/>
    </source>
</evidence>
<reference evidence="8 9" key="1">
    <citation type="submission" date="2024-01" db="EMBL/GenBank/DDBJ databases">
        <title>A draft genome for a cacao thread blight-causing isolate of Paramarasmius palmivorus.</title>
        <authorList>
            <person name="Baruah I.K."/>
            <person name="Bukari Y."/>
            <person name="Amoako-Attah I."/>
            <person name="Meinhardt L.W."/>
            <person name="Bailey B.A."/>
            <person name="Cohen S.P."/>
        </authorList>
    </citation>
    <scope>NUCLEOTIDE SEQUENCE [LARGE SCALE GENOMIC DNA]</scope>
    <source>
        <strain evidence="8 9">GH-12</strain>
    </source>
</reference>
<name>A0AAW0DVG8_9AGAR</name>
<sequence>MNYGSASRPEEHAIKASRRRSSSLSSKNNMVPSTLAILASTLISLSPISAKLLRSLPELSTTSYDFIIIGGGTAGSVLANRLTEDGKHTVLVVEAGVDNEGILNAQVPFFAPRQFNTLVDWNYTTVPQSGANGRTIGASRGFALGGSSTLNFMGWTRGSNDVWDNYARLTNDDGWSWNSVEKYYLQTSKLVSPQGGRDITGEVDPSAHGDGPLNITLTPSPIGVDFAIENTAKESSGQFAYNLDNNSGDTIGIGWLQFAIGGGIRNSAATGYLQPVINRPNLDVVINSRAVKIMSSSPPVDYSESLMDVVQLASDPNGTRVNVTATKEIILSAGSLNTPQLLLLSGIGPKEDLKALGIPLVLDSPAVGANLTEHATVTVGYTVNANDTIDDVLRNPSLQDDELLVQWQTNKTGLLASVAGGAMAGLWKLPDGFKDPSSGPKSGNIFLGILNGFTAGQPPPTGNFISVLTSIVSPTSRGSLKLASSDPFQMPLIDYAFYSTEFDIKAHVEAMEMAQQFFSLPQFKGLVEGPFGSIVNATTDEAKANYIRENANTFGHPCSSASMGPGGVVDSTLKVKGVKGLRVVDASIFPQIPEALPQALVYIAAERAADLIKGSLE</sequence>
<evidence type="ECO:0000256" key="5">
    <source>
        <dbReference type="PIRSR" id="PIRSR000137-2"/>
    </source>
</evidence>
<feature type="region of interest" description="Disordered" evidence="6">
    <location>
        <begin position="1"/>
        <end position="27"/>
    </location>
</feature>
<dbReference type="Gene3D" id="3.30.560.10">
    <property type="entry name" value="Glucose Oxidase, domain 3"/>
    <property type="match status" value="1"/>
</dbReference>
<accession>A0AAW0DVG8</accession>
<dbReference type="Pfam" id="PF05199">
    <property type="entry name" value="GMC_oxred_C"/>
    <property type="match status" value="1"/>
</dbReference>
<dbReference type="EMBL" id="JAYKXP010000009">
    <property type="protein sequence ID" value="KAK7054548.1"/>
    <property type="molecule type" value="Genomic_DNA"/>
</dbReference>
<comment type="caution">
    <text evidence="8">The sequence shown here is derived from an EMBL/GenBank/DDBJ whole genome shotgun (WGS) entry which is preliminary data.</text>
</comment>
<evidence type="ECO:0000256" key="3">
    <source>
        <dbReference type="ARBA" id="ARBA00022630"/>
    </source>
</evidence>
<dbReference type="InterPro" id="IPR000172">
    <property type="entry name" value="GMC_OxRdtase_N"/>
</dbReference>
<keyword evidence="3" id="KW-0285">Flavoprotein</keyword>
<dbReference type="Gene3D" id="3.50.50.60">
    <property type="entry name" value="FAD/NAD(P)-binding domain"/>
    <property type="match status" value="1"/>
</dbReference>
<dbReference type="InterPro" id="IPR036188">
    <property type="entry name" value="FAD/NAD-bd_sf"/>
</dbReference>
<gene>
    <name evidence="8" type="ORF">VNI00_003746</name>
</gene>
<evidence type="ECO:0000256" key="1">
    <source>
        <dbReference type="ARBA" id="ARBA00001974"/>
    </source>
</evidence>
<feature type="binding site" evidence="5">
    <location>
        <begin position="597"/>
        <end position="598"/>
    </location>
    <ligand>
        <name>FAD</name>
        <dbReference type="ChEBI" id="CHEBI:57692"/>
    </ligand>
</feature>
<evidence type="ECO:0000313" key="8">
    <source>
        <dbReference type="EMBL" id="KAK7054548.1"/>
    </source>
</evidence>
<protein>
    <recommendedName>
        <fullName evidence="7">Glucose-methanol-choline oxidoreductase N-terminal domain-containing protein</fullName>
    </recommendedName>
</protein>
<proteinExistence type="inferred from homology"/>
<dbReference type="Proteomes" id="UP001383192">
    <property type="component" value="Unassembled WGS sequence"/>
</dbReference>
<evidence type="ECO:0000256" key="4">
    <source>
        <dbReference type="ARBA" id="ARBA00022827"/>
    </source>
</evidence>
<organism evidence="8 9">
    <name type="scientific">Paramarasmius palmivorus</name>
    <dbReference type="NCBI Taxonomy" id="297713"/>
    <lineage>
        <taxon>Eukaryota</taxon>
        <taxon>Fungi</taxon>
        <taxon>Dikarya</taxon>
        <taxon>Basidiomycota</taxon>
        <taxon>Agaricomycotina</taxon>
        <taxon>Agaricomycetes</taxon>
        <taxon>Agaricomycetidae</taxon>
        <taxon>Agaricales</taxon>
        <taxon>Marasmiineae</taxon>
        <taxon>Marasmiaceae</taxon>
        <taxon>Paramarasmius</taxon>
    </lineage>
</organism>
<dbReference type="Pfam" id="PF00732">
    <property type="entry name" value="GMC_oxred_N"/>
    <property type="match status" value="1"/>
</dbReference>
<dbReference type="SUPFAM" id="SSF51905">
    <property type="entry name" value="FAD/NAD(P)-binding domain"/>
    <property type="match status" value="1"/>
</dbReference>